<evidence type="ECO:0000256" key="5">
    <source>
        <dbReference type="ARBA" id="ARBA00021528"/>
    </source>
</evidence>
<comment type="caution">
    <text evidence="10">The sequence shown here is derived from an EMBL/GenBank/DDBJ whole genome shotgun (WGS) entry which is preliminary data.</text>
</comment>
<dbReference type="Gene3D" id="3.40.50.10750">
    <property type="entry name" value="Isocitrate/Isopropylmalate dehydrogenase-like"/>
    <property type="match status" value="1"/>
</dbReference>
<dbReference type="InterPro" id="IPR004614">
    <property type="entry name" value="P_AcTrfase"/>
</dbReference>
<dbReference type="SUPFAM" id="SSF53659">
    <property type="entry name" value="Isocitrate/Isopropylmalate dehydrogenase-like"/>
    <property type="match status" value="1"/>
</dbReference>
<protein>
    <recommendedName>
        <fullName evidence="5">Phosphate acetyltransferase</fullName>
        <ecNumber evidence="4">2.3.1.8</ecNumber>
    </recommendedName>
    <alternativeName>
        <fullName evidence="8">Phosphotransacetylase</fullName>
    </alternativeName>
</protein>
<accession>A0A252F7Y2</accession>
<dbReference type="EC" id="2.3.1.8" evidence="4"/>
<keyword evidence="6 10" id="KW-0808">Transferase</keyword>
<keyword evidence="11" id="KW-1185">Reference proteome</keyword>
<proteinExistence type="inferred from homology"/>
<dbReference type="InterPro" id="IPR042112">
    <property type="entry name" value="P_AcTrfase_dom2"/>
</dbReference>
<evidence type="ECO:0000313" key="11">
    <source>
        <dbReference type="Proteomes" id="UP000194903"/>
    </source>
</evidence>
<dbReference type="Gene3D" id="3.40.50.10950">
    <property type="match status" value="1"/>
</dbReference>
<dbReference type="InterPro" id="IPR012147">
    <property type="entry name" value="P_Ac_Bu_trans"/>
</dbReference>
<dbReference type="InterPro" id="IPR002505">
    <property type="entry name" value="PTA_PTB"/>
</dbReference>
<dbReference type="NCBIfam" id="NF007233">
    <property type="entry name" value="PRK09653.1"/>
    <property type="match status" value="1"/>
</dbReference>
<evidence type="ECO:0000313" key="10">
    <source>
        <dbReference type="EMBL" id="OUM21881.1"/>
    </source>
</evidence>
<evidence type="ECO:0000256" key="2">
    <source>
        <dbReference type="ARBA" id="ARBA00004989"/>
    </source>
</evidence>
<feature type="domain" description="Phosphate acetyl/butaryl transferase" evidence="9">
    <location>
        <begin position="2"/>
        <end position="321"/>
    </location>
</feature>
<comment type="catalytic activity">
    <reaction evidence="1">
        <text>acetyl-CoA + phosphate = acetyl phosphate + CoA</text>
        <dbReference type="Rhea" id="RHEA:19521"/>
        <dbReference type="ChEBI" id="CHEBI:22191"/>
        <dbReference type="ChEBI" id="CHEBI:43474"/>
        <dbReference type="ChEBI" id="CHEBI:57287"/>
        <dbReference type="ChEBI" id="CHEBI:57288"/>
        <dbReference type="EC" id="2.3.1.8"/>
    </reaction>
</comment>
<organism evidence="10 11">
    <name type="scientific">Butyricicoccus porcorum</name>
    <dbReference type="NCBI Taxonomy" id="1945634"/>
    <lineage>
        <taxon>Bacteria</taxon>
        <taxon>Bacillati</taxon>
        <taxon>Bacillota</taxon>
        <taxon>Clostridia</taxon>
        <taxon>Eubacteriales</taxon>
        <taxon>Butyricicoccaceae</taxon>
        <taxon>Butyricicoccus</taxon>
    </lineage>
</organism>
<evidence type="ECO:0000256" key="8">
    <source>
        <dbReference type="ARBA" id="ARBA00031108"/>
    </source>
</evidence>
<evidence type="ECO:0000256" key="4">
    <source>
        <dbReference type="ARBA" id="ARBA00012707"/>
    </source>
</evidence>
<evidence type="ECO:0000256" key="7">
    <source>
        <dbReference type="ARBA" id="ARBA00023315"/>
    </source>
</evidence>
<evidence type="ECO:0000256" key="3">
    <source>
        <dbReference type="ARBA" id="ARBA00005656"/>
    </source>
</evidence>
<reference evidence="10 11" key="1">
    <citation type="submission" date="2017-05" db="EMBL/GenBank/DDBJ databases">
        <title>Butyricicoccus porcorum sp. nov. a butyrate-producing bacterium from the swine intestinal tract.</title>
        <authorList>
            <person name="Trachsel J."/>
            <person name="Humphrey S."/>
            <person name="Allen H.K."/>
        </authorList>
    </citation>
    <scope>NUCLEOTIDE SEQUENCE [LARGE SCALE GENOMIC DNA]</scope>
    <source>
        <strain evidence="10">BB10</strain>
    </source>
</reference>
<evidence type="ECO:0000259" key="9">
    <source>
        <dbReference type="Pfam" id="PF01515"/>
    </source>
</evidence>
<dbReference type="OrthoDB" id="9805787at2"/>
<gene>
    <name evidence="10" type="ORF">CBW42_01285</name>
</gene>
<dbReference type="InterPro" id="IPR050500">
    <property type="entry name" value="Phos_Acetyltrans/Butyryltrans"/>
</dbReference>
<comment type="pathway">
    <text evidence="2">Metabolic intermediate biosynthesis; acetyl-CoA biosynthesis; acetyl-CoA from acetate: step 2/2.</text>
</comment>
<dbReference type="Proteomes" id="UP000194903">
    <property type="component" value="Unassembled WGS sequence"/>
</dbReference>
<keyword evidence="7" id="KW-0012">Acyltransferase</keyword>
<dbReference type="NCBIfam" id="TIGR00651">
    <property type="entry name" value="pta"/>
    <property type="match status" value="1"/>
</dbReference>
<dbReference type="PIRSF" id="PIRSF000428">
    <property type="entry name" value="P_Ac_trans"/>
    <property type="match status" value="1"/>
</dbReference>
<dbReference type="RefSeq" id="WP_087016953.1">
    <property type="nucleotide sequence ID" value="NZ_CP178353.1"/>
</dbReference>
<evidence type="ECO:0000256" key="6">
    <source>
        <dbReference type="ARBA" id="ARBA00022679"/>
    </source>
</evidence>
<dbReference type="AlphaFoldDB" id="A0A252F7Y2"/>
<dbReference type="EMBL" id="NHOC01000001">
    <property type="protein sequence ID" value="OUM21881.1"/>
    <property type="molecule type" value="Genomic_DNA"/>
</dbReference>
<dbReference type="GO" id="GO:0008959">
    <property type="term" value="F:phosphate acetyltransferase activity"/>
    <property type="evidence" value="ECO:0007669"/>
    <property type="project" value="UniProtKB-EC"/>
</dbReference>
<comment type="similarity">
    <text evidence="3">Belongs to the phosphate acetyltransferase and butyryltransferase family.</text>
</comment>
<evidence type="ECO:0000256" key="1">
    <source>
        <dbReference type="ARBA" id="ARBA00000705"/>
    </source>
</evidence>
<dbReference type="Pfam" id="PF01515">
    <property type="entry name" value="PTA_PTB"/>
    <property type="match status" value="1"/>
</dbReference>
<dbReference type="PANTHER" id="PTHR43356">
    <property type="entry name" value="PHOSPHATE ACETYLTRANSFERASE"/>
    <property type="match status" value="1"/>
</dbReference>
<name>A0A252F7Y2_9FIRM</name>
<dbReference type="PANTHER" id="PTHR43356:SF3">
    <property type="entry name" value="PHOSPHATE ACETYLTRANSFERASE"/>
    <property type="match status" value="1"/>
</dbReference>
<dbReference type="InterPro" id="IPR042113">
    <property type="entry name" value="P_AcTrfase_dom1"/>
</dbReference>
<sequence length="324" mass="34355">MFENLISVLKADRRTIVFTEGPDPRILEATARLLKEGLMDVILIGSEDEVKGAAAVGNFNIEGAEIIDPATYGEMDAMVEKMVELRKGKMDADACRAALSKGNYFGTMLVKMGKADALLGGATYSTADTVRPALQLIKTKPGNKIVSSCFILCRPAADGSDELYAMGDCAININPGEDDLVEIAVETARTAKAFGIDPKVAMLSYSTMGSGKGDTVTMMRNATDKVKATNPDFAVDGELQFDAAFSPVVAKTKAKDSPVAGQANTFIFPDINAGNIGYKIAQRLGGFEAFGPILQGLNAPINDLSRGCNAEEVYKMAIITAGLK</sequence>